<protein>
    <submittedName>
        <fullName evidence="1">Uncharacterized protein</fullName>
    </submittedName>
</protein>
<evidence type="ECO:0000313" key="2">
    <source>
        <dbReference type="Proteomes" id="UP001222325"/>
    </source>
</evidence>
<reference evidence="1" key="1">
    <citation type="submission" date="2023-03" db="EMBL/GenBank/DDBJ databases">
        <title>Massive genome expansion in bonnet fungi (Mycena s.s.) driven by repeated elements and novel gene families across ecological guilds.</title>
        <authorList>
            <consortium name="Lawrence Berkeley National Laboratory"/>
            <person name="Harder C.B."/>
            <person name="Miyauchi S."/>
            <person name="Viragh M."/>
            <person name="Kuo A."/>
            <person name="Thoen E."/>
            <person name="Andreopoulos B."/>
            <person name="Lu D."/>
            <person name="Skrede I."/>
            <person name="Drula E."/>
            <person name="Henrissat B."/>
            <person name="Morin E."/>
            <person name="Kohler A."/>
            <person name="Barry K."/>
            <person name="LaButti K."/>
            <person name="Morin E."/>
            <person name="Salamov A."/>
            <person name="Lipzen A."/>
            <person name="Mereny Z."/>
            <person name="Hegedus B."/>
            <person name="Baldrian P."/>
            <person name="Stursova M."/>
            <person name="Weitz H."/>
            <person name="Taylor A."/>
            <person name="Grigoriev I.V."/>
            <person name="Nagy L.G."/>
            <person name="Martin F."/>
            <person name="Kauserud H."/>
        </authorList>
    </citation>
    <scope>NUCLEOTIDE SEQUENCE</scope>
    <source>
        <strain evidence="1">CBHHK173m</strain>
    </source>
</reference>
<dbReference type="Proteomes" id="UP001222325">
    <property type="component" value="Unassembled WGS sequence"/>
</dbReference>
<name>A0AAD6TWG3_9AGAR</name>
<accession>A0AAD6TWG3</accession>
<proteinExistence type="predicted"/>
<comment type="caution">
    <text evidence="1">The sequence shown here is derived from an EMBL/GenBank/DDBJ whole genome shotgun (WGS) entry which is preliminary data.</text>
</comment>
<keyword evidence="2" id="KW-1185">Reference proteome</keyword>
<gene>
    <name evidence="1" type="ORF">B0H15DRAFT_853352</name>
</gene>
<evidence type="ECO:0000313" key="1">
    <source>
        <dbReference type="EMBL" id="KAJ7082047.1"/>
    </source>
</evidence>
<organism evidence="1 2">
    <name type="scientific">Mycena belliarum</name>
    <dbReference type="NCBI Taxonomy" id="1033014"/>
    <lineage>
        <taxon>Eukaryota</taxon>
        <taxon>Fungi</taxon>
        <taxon>Dikarya</taxon>
        <taxon>Basidiomycota</taxon>
        <taxon>Agaricomycotina</taxon>
        <taxon>Agaricomycetes</taxon>
        <taxon>Agaricomycetidae</taxon>
        <taxon>Agaricales</taxon>
        <taxon>Marasmiineae</taxon>
        <taxon>Mycenaceae</taxon>
        <taxon>Mycena</taxon>
    </lineage>
</organism>
<dbReference type="AlphaFoldDB" id="A0AAD6TWG3"/>
<dbReference type="EMBL" id="JARJCN010000047">
    <property type="protein sequence ID" value="KAJ7082047.1"/>
    <property type="molecule type" value="Genomic_DNA"/>
</dbReference>
<sequence length="214" mass="22878">MSFHGHWTYTTTYTSSDAPTTITIQTVPAYVTARGAQALQYVQPVPGAPRISCVALPGIHPTAYRPPTPDLFPIALASPPLSHPHASRLCAVVPAWTSISVRDPANQVLVTLKTGAVALSTADVVQFLQHFVAAPLSPYAGLSPVVQESVGIHFMSRHGAHGRAVWQRFADGTPRFGSPTGEDLLLGRTVLWFLDADIGGGWIAIVDVPRTPSW</sequence>